<evidence type="ECO:0000313" key="2">
    <source>
        <dbReference type="EMBL" id="EDM14830.1"/>
    </source>
</evidence>
<proteinExistence type="predicted"/>
<sequence length="58" mass="6608">MSSFQAQGFVFLVAICCLFLTKYCLGLFDGCFEPVLNGNDKLRRNLAHKTEFKIKTVM</sequence>
<feature type="signal peptide" evidence="1">
    <location>
        <begin position="1"/>
        <end position="26"/>
    </location>
</feature>
<protein>
    <submittedName>
        <fullName evidence="2">Purinergic receptor P2Y, G-protein coupled 1, isoform CRA_b</fullName>
    </submittedName>
</protein>
<dbReference type="AlphaFoldDB" id="A6JVM3"/>
<evidence type="ECO:0000313" key="3">
    <source>
        <dbReference type="Proteomes" id="UP000234681"/>
    </source>
</evidence>
<gene>
    <name evidence="2 4" type="primary">P2ry1</name>
    <name evidence="2" type="ORF">rCG_50049</name>
</gene>
<dbReference type="EMBL" id="CH474003">
    <property type="protein sequence ID" value="EDM14830.1"/>
    <property type="molecule type" value="Genomic_DNA"/>
</dbReference>
<keyword evidence="1" id="KW-0732">Signal</keyword>
<reference evidence="2 3" key="1">
    <citation type="submission" date="2005-09" db="EMBL/GenBank/DDBJ databases">
        <authorList>
            <person name="Mural R.J."/>
            <person name="Li P.W."/>
            <person name="Adams M.D."/>
            <person name="Amanatides P.G."/>
            <person name="Baden-Tillson H."/>
            <person name="Barnstead M."/>
            <person name="Chin S.H."/>
            <person name="Dew I."/>
            <person name="Evans C.A."/>
            <person name="Ferriera S."/>
            <person name="Flanigan M."/>
            <person name="Fosler C."/>
            <person name="Glodek A."/>
            <person name="Gu Z."/>
            <person name="Holt R.A."/>
            <person name="Jennings D."/>
            <person name="Kraft C.L."/>
            <person name="Lu F."/>
            <person name="Nguyen T."/>
            <person name="Nusskern D.R."/>
            <person name="Pfannkoch C.M."/>
            <person name="Sitter C."/>
            <person name="Sutton G.G."/>
            <person name="Venter J.C."/>
            <person name="Wang Z."/>
            <person name="Woodage T."/>
            <person name="Zheng X.H."/>
            <person name="Zhong F."/>
        </authorList>
    </citation>
    <scope>NUCLEOTIDE SEQUENCE [LARGE SCALE GENOMIC DNA]</scope>
    <source>
        <strain>BN</strain>
        <strain evidence="3">Sprague-Dawley</strain>
    </source>
</reference>
<keyword evidence="2" id="KW-0675">Receptor</keyword>
<evidence type="ECO:0000256" key="1">
    <source>
        <dbReference type="SAM" id="SignalP"/>
    </source>
</evidence>
<feature type="chain" id="PRO_5039927820" evidence="1">
    <location>
        <begin position="27"/>
        <end position="58"/>
    </location>
</feature>
<dbReference type="Proteomes" id="UP000234681">
    <property type="component" value="Chromosome 2"/>
</dbReference>
<dbReference type="RGD" id="3242">
    <property type="gene designation" value="P2ry1"/>
</dbReference>
<evidence type="ECO:0000313" key="4">
    <source>
        <dbReference type="RGD" id="3242"/>
    </source>
</evidence>
<accession>A6JVM3</accession>
<organism evidence="2 3">
    <name type="scientific">Rattus norvegicus</name>
    <name type="common">Rat</name>
    <dbReference type="NCBI Taxonomy" id="10116"/>
    <lineage>
        <taxon>Eukaryota</taxon>
        <taxon>Metazoa</taxon>
        <taxon>Chordata</taxon>
        <taxon>Craniata</taxon>
        <taxon>Vertebrata</taxon>
        <taxon>Euteleostomi</taxon>
        <taxon>Mammalia</taxon>
        <taxon>Eutheria</taxon>
        <taxon>Euarchontoglires</taxon>
        <taxon>Glires</taxon>
        <taxon>Rodentia</taxon>
        <taxon>Myomorpha</taxon>
        <taxon>Muroidea</taxon>
        <taxon>Muridae</taxon>
        <taxon>Murinae</taxon>
        <taxon>Rattus</taxon>
    </lineage>
</organism>
<name>A6JVM3_RAT</name>